<dbReference type="InterPro" id="IPR001452">
    <property type="entry name" value="SH3_domain"/>
</dbReference>
<gene>
    <name evidence="8" type="ORF">JTE90_016475</name>
</gene>
<dbReference type="GO" id="GO:0048468">
    <property type="term" value="P:cell development"/>
    <property type="evidence" value="ECO:0007669"/>
    <property type="project" value="UniProtKB-ARBA"/>
</dbReference>
<dbReference type="Pfam" id="PF00017">
    <property type="entry name" value="SH2"/>
    <property type="match status" value="1"/>
</dbReference>
<dbReference type="PROSITE" id="PS50002">
    <property type="entry name" value="SH3"/>
    <property type="match status" value="2"/>
</dbReference>
<dbReference type="EMBL" id="JAFNEN010000154">
    <property type="protein sequence ID" value="KAG8191688.1"/>
    <property type="molecule type" value="Genomic_DNA"/>
</dbReference>
<evidence type="ECO:0000313" key="9">
    <source>
        <dbReference type="Proteomes" id="UP000827092"/>
    </source>
</evidence>
<name>A0AAV6V7J2_9ARAC</name>
<dbReference type="InterPro" id="IPR000980">
    <property type="entry name" value="SH2"/>
</dbReference>
<evidence type="ECO:0000256" key="2">
    <source>
        <dbReference type="ARBA" id="ARBA00022999"/>
    </source>
</evidence>
<dbReference type="SMART" id="SM00252">
    <property type="entry name" value="SH2"/>
    <property type="match status" value="1"/>
</dbReference>
<dbReference type="Proteomes" id="UP000827092">
    <property type="component" value="Unassembled WGS sequence"/>
</dbReference>
<feature type="region of interest" description="Disordered" evidence="5">
    <location>
        <begin position="289"/>
        <end position="328"/>
    </location>
</feature>
<dbReference type="PANTHER" id="PTHR46037">
    <property type="entry name" value="PROTEIN ENHANCER OF SEVENLESS 2B"/>
    <property type="match status" value="1"/>
</dbReference>
<dbReference type="Gene3D" id="3.30.505.10">
    <property type="entry name" value="SH2 domain"/>
    <property type="match status" value="1"/>
</dbReference>
<keyword evidence="9" id="KW-1185">Reference proteome</keyword>
<feature type="domain" description="SH3" evidence="7">
    <location>
        <begin position="157"/>
        <end position="216"/>
    </location>
</feature>
<dbReference type="PRINTS" id="PR00499">
    <property type="entry name" value="P67PHOX"/>
</dbReference>
<dbReference type="CDD" id="cd11805">
    <property type="entry name" value="SH3_GRB2_like_C"/>
    <property type="match status" value="1"/>
</dbReference>
<dbReference type="PRINTS" id="PR00452">
    <property type="entry name" value="SH3DOMAIN"/>
</dbReference>
<feature type="compositionally biased region" description="Basic and acidic residues" evidence="5">
    <location>
        <begin position="291"/>
        <end position="317"/>
    </location>
</feature>
<dbReference type="SUPFAM" id="SSF55550">
    <property type="entry name" value="SH2 domain"/>
    <property type="match status" value="1"/>
</dbReference>
<dbReference type="SMART" id="SM00326">
    <property type="entry name" value="SH3"/>
    <property type="match status" value="2"/>
</dbReference>
<evidence type="ECO:0000259" key="6">
    <source>
        <dbReference type="PROSITE" id="PS50001"/>
    </source>
</evidence>
<comment type="caution">
    <text evidence="8">The sequence shown here is derived from an EMBL/GenBank/DDBJ whole genome shotgun (WGS) entry which is preliminary data.</text>
</comment>
<feature type="domain" description="SH2" evidence="6">
    <location>
        <begin position="60"/>
        <end position="151"/>
    </location>
</feature>
<sequence>MEAVAKHDFRAADKDELSFKKDQVLKVLNMEDNEHWFIAELNGKEGFIPSNHIHLNSPEWYFGHTTRLEAEEILMDEHVGSFLIRISVNSPRDFSLSAKFPDSVQHFKVLRHPKGKFSLGRTKFNSLNELVEHHRTESVSRSHDVKLKDMDPEKEKDELFLVQAKFDFEPQEEGELEFSSGDVIRVLEKHDQNWWEGEVRGRKGCFPVNHVKPLEESRLKTYYNSIDALKHFGSVKSLEVEVDGDATSHQASKVISTLKIELDIKCNKTSCEELRTTILHTAWKISGGIAKKSESDPENSDNTKIEADEVVTHHQEPKLVSTSKSTSP</sequence>
<dbReference type="FunFam" id="2.30.30.40:FF:000072">
    <property type="entry name" value="Unconventional Myosin IB"/>
    <property type="match status" value="1"/>
</dbReference>
<dbReference type="InterPro" id="IPR043539">
    <property type="entry name" value="Grb2-like"/>
</dbReference>
<dbReference type="Pfam" id="PF00018">
    <property type="entry name" value="SH3_1"/>
    <property type="match status" value="2"/>
</dbReference>
<dbReference type="InterPro" id="IPR036028">
    <property type="entry name" value="SH3-like_dom_sf"/>
</dbReference>
<feature type="domain" description="SH3" evidence="7">
    <location>
        <begin position="1"/>
        <end position="58"/>
    </location>
</feature>
<evidence type="ECO:0000256" key="1">
    <source>
        <dbReference type="ARBA" id="ARBA00022443"/>
    </source>
</evidence>
<evidence type="ECO:0000313" key="8">
    <source>
        <dbReference type="EMBL" id="KAG8191688.1"/>
    </source>
</evidence>
<evidence type="ECO:0000256" key="4">
    <source>
        <dbReference type="PROSITE-ProRule" id="PRU00192"/>
    </source>
</evidence>
<dbReference type="CDD" id="cd09941">
    <property type="entry name" value="SH2_Grb2_like"/>
    <property type="match status" value="1"/>
</dbReference>
<keyword evidence="1 4" id="KW-0728">SH3 domain</keyword>
<dbReference type="Gene3D" id="2.30.30.40">
    <property type="entry name" value="SH3 Domains"/>
    <property type="match status" value="2"/>
</dbReference>
<dbReference type="PRINTS" id="PR00401">
    <property type="entry name" value="SH2DOMAIN"/>
</dbReference>
<evidence type="ECO:0000256" key="3">
    <source>
        <dbReference type="PROSITE-ProRule" id="PRU00191"/>
    </source>
</evidence>
<keyword evidence="2 3" id="KW-0727">SH2 domain</keyword>
<dbReference type="GO" id="GO:0016192">
    <property type="term" value="P:vesicle-mediated transport"/>
    <property type="evidence" value="ECO:0007669"/>
    <property type="project" value="UniProtKB-ARBA"/>
</dbReference>
<evidence type="ECO:0000256" key="5">
    <source>
        <dbReference type="SAM" id="MobiDB-lite"/>
    </source>
</evidence>
<accession>A0AAV6V7J2</accession>
<dbReference type="AlphaFoldDB" id="A0AAV6V7J2"/>
<dbReference type="InterPro" id="IPR036860">
    <property type="entry name" value="SH2_dom_sf"/>
</dbReference>
<evidence type="ECO:0000259" key="7">
    <source>
        <dbReference type="PROSITE" id="PS50002"/>
    </source>
</evidence>
<dbReference type="PROSITE" id="PS50001">
    <property type="entry name" value="SH2"/>
    <property type="match status" value="1"/>
</dbReference>
<dbReference type="SUPFAM" id="SSF50044">
    <property type="entry name" value="SH3-domain"/>
    <property type="match status" value="2"/>
</dbReference>
<proteinExistence type="predicted"/>
<protein>
    <submittedName>
        <fullName evidence="8">Uncharacterized protein</fullName>
    </submittedName>
</protein>
<reference evidence="8 9" key="1">
    <citation type="journal article" date="2022" name="Nat. Ecol. Evol.">
        <title>A masculinizing supergene underlies an exaggerated male reproductive morph in a spider.</title>
        <authorList>
            <person name="Hendrickx F."/>
            <person name="De Corte Z."/>
            <person name="Sonet G."/>
            <person name="Van Belleghem S.M."/>
            <person name="Kostlbacher S."/>
            <person name="Vangestel C."/>
        </authorList>
    </citation>
    <scope>NUCLEOTIDE SEQUENCE [LARGE SCALE GENOMIC DNA]</scope>
    <source>
        <strain evidence="8">W744_W776</strain>
    </source>
</reference>
<organism evidence="8 9">
    <name type="scientific">Oedothorax gibbosus</name>
    <dbReference type="NCBI Taxonomy" id="931172"/>
    <lineage>
        <taxon>Eukaryota</taxon>
        <taxon>Metazoa</taxon>
        <taxon>Ecdysozoa</taxon>
        <taxon>Arthropoda</taxon>
        <taxon>Chelicerata</taxon>
        <taxon>Arachnida</taxon>
        <taxon>Araneae</taxon>
        <taxon>Araneomorphae</taxon>
        <taxon>Entelegynae</taxon>
        <taxon>Araneoidea</taxon>
        <taxon>Linyphiidae</taxon>
        <taxon>Erigoninae</taxon>
        <taxon>Oedothorax</taxon>
    </lineage>
</organism>